<dbReference type="RefSeq" id="WP_169277796.1">
    <property type="nucleotide sequence ID" value="NZ_JABBCP010000007.1"/>
</dbReference>
<dbReference type="PANTHER" id="PTHR35271">
    <property type="entry name" value="ABC TRANSPORTER, SUBSTRATE-BINDING LIPOPROTEIN-RELATED"/>
    <property type="match status" value="1"/>
</dbReference>
<dbReference type="CDD" id="cd06325">
    <property type="entry name" value="PBP1_ABC_unchar_transporter"/>
    <property type="match status" value="1"/>
</dbReference>
<name>A0A7X9UDH1_9ACTN</name>
<dbReference type="PANTHER" id="PTHR35271:SF1">
    <property type="entry name" value="ABC TRANSPORTER, SUBSTRATE-BINDING LIPOPROTEIN"/>
    <property type="match status" value="1"/>
</dbReference>
<dbReference type="InterPro" id="IPR006311">
    <property type="entry name" value="TAT_signal"/>
</dbReference>
<dbReference type="PROSITE" id="PS51257">
    <property type="entry name" value="PROKAR_LIPOPROTEIN"/>
    <property type="match status" value="1"/>
</dbReference>
<dbReference type="InterPro" id="IPR028082">
    <property type="entry name" value="Peripla_BP_I"/>
</dbReference>
<proteinExistence type="predicted"/>
<reference evidence="1 2" key="1">
    <citation type="submission" date="2020-04" db="EMBL/GenBank/DDBJ databases">
        <title>Collinsella sp. KGMB02528 nov., an anaerobic actinobacterium isolated from human feces.</title>
        <authorList>
            <person name="Han K.-I."/>
            <person name="Eom M.K."/>
            <person name="Kim J.-S."/>
            <person name="Lee K.C."/>
            <person name="Suh M.K."/>
            <person name="Park S.-H."/>
            <person name="Lee J.H."/>
            <person name="Kang S.W."/>
            <person name="Park J.-E."/>
            <person name="Oh B.S."/>
            <person name="Yu S.Y."/>
            <person name="Choi S.-H."/>
            <person name="Lee D.H."/>
            <person name="Yoon H."/>
            <person name="Kim B.-Y."/>
            <person name="Lee J.H."/>
            <person name="Lee J.-S."/>
        </authorList>
    </citation>
    <scope>NUCLEOTIDE SEQUENCE [LARGE SCALE GENOMIC DNA]</scope>
    <source>
        <strain evidence="1 2">KGMB02528</strain>
    </source>
</reference>
<evidence type="ECO:0000313" key="2">
    <source>
        <dbReference type="Proteomes" id="UP000546970"/>
    </source>
</evidence>
<accession>A0A7X9UDH1</accession>
<keyword evidence="2" id="KW-1185">Reference proteome</keyword>
<dbReference type="EMBL" id="JABBCP010000007">
    <property type="protein sequence ID" value="NMF56217.1"/>
    <property type="molecule type" value="Genomic_DNA"/>
</dbReference>
<sequence>MANISRRNFIASAGLLLAGTLVGCGSNGSSTGSAAGSAASGTTYTIGVIQLTEHSALDAANKGFVEALKKSGLNVKFDQQNAQNDQSACQTISSKFVSDGVDLIYAIATPAAQAAAAATTDIPIVGCAITDYAASGLVQDNDKPGTNVTGASDLTPVAEQLEMMQKVLPDVKKVGLLYCTAESNSDVQIKAAKAELDKLGIEYADFTVSSSNEIQSVVESAVGKVDALYSPTDNTIAAGAAQVGQICKENKLPFIAGEEGMCNAGGLFTLSINYEDLGRAAGEMAIKILKGEAKPEDMPIEHLSTKSLVVVKNDEMAEAIGVDLSALDA</sequence>
<gene>
    <name evidence="1" type="ORF">HF320_07745</name>
</gene>
<comment type="caution">
    <text evidence="1">The sequence shown here is derived from an EMBL/GenBank/DDBJ whole genome shotgun (WGS) entry which is preliminary data.</text>
</comment>
<evidence type="ECO:0000313" key="1">
    <source>
        <dbReference type="EMBL" id="NMF56217.1"/>
    </source>
</evidence>
<dbReference type="Proteomes" id="UP000546970">
    <property type="component" value="Unassembled WGS sequence"/>
</dbReference>
<dbReference type="InterPro" id="IPR007487">
    <property type="entry name" value="ABC_transpt-TYRBP-like"/>
</dbReference>
<dbReference type="Pfam" id="PF04392">
    <property type="entry name" value="ABC_sub_bind"/>
    <property type="match status" value="1"/>
</dbReference>
<organism evidence="1 2">
    <name type="scientific">Collinsella acetigenes</name>
    <dbReference type="NCBI Taxonomy" id="2713419"/>
    <lineage>
        <taxon>Bacteria</taxon>
        <taxon>Bacillati</taxon>
        <taxon>Actinomycetota</taxon>
        <taxon>Coriobacteriia</taxon>
        <taxon>Coriobacteriales</taxon>
        <taxon>Coriobacteriaceae</taxon>
        <taxon>Collinsella</taxon>
    </lineage>
</organism>
<dbReference type="Gene3D" id="3.40.50.2300">
    <property type="match status" value="2"/>
</dbReference>
<dbReference type="AlphaFoldDB" id="A0A7X9UDH1"/>
<protein>
    <submittedName>
        <fullName evidence="1">ABC transporter substrate-binding protein</fullName>
    </submittedName>
</protein>
<dbReference type="PROSITE" id="PS51318">
    <property type="entry name" value="TAT"/>
    <property type="match status" value="1"/>
</dbReference>
<dbReference type="SUPFAM" id="SSF53822">
    <property type="entry name" value="Periplasmic binding protein-like I"/>
    <property type="match status" value="1"/>
</dbReference>